<reference evidence="5" key="1">
    <citation type="journal article" date="2019" name="Int. J. Syst. Evol. Microbiol.">
        <title>The Global Catalogue of Microorganisms (GCM) 10K type strain sequencing project: providing services to taxonomists for standard genome sequencing and annotation.</title>
        <authorList>
            <consortium name="The Broad Institute Genomics Platform"/>
            <consortium name="The Broad Institute Genome Sequencing Center for Infectious Disease"/>
            <person name="Wu L."/>
            <person name="Ma J."/>
        </authorList>
    </citation>
    <scope>NUCLEOTIDE SEQUENCE [LARGE SCALE GENOMIC DNA]</scope>
    <source>
        <strain evidence="5">CGMCC 1.15905</strain>
    </source>
</reference>
<evidence type="ECO:0000313" key="5">
    <source>
        <dbReference type="Proteomes" id="UP000623419"/>
    </source>
</evidence>
<dbReference type="EMBL" id="BMKC01000001">
    <property type="protein sequence ID" value="GGA74276.1"/>
    <property type="molecule type" value="Genomic_DNA"/>
</dbReference>
<evidence type="ECO:0000256" key="1">
    <source>
        <dbReference type="ARBA" id="ARBA00004370"/>
    </source>
</evidence>
<dbReference type="PROSITE" id="PS51257">
    <property type="entry name" value="PROKAR_LIPOPROTEIN"/>
    <property type="match status" value="1"/>
</dbReference>
<dbReference type="RefSeq" id="WP_188661997.1">
    <property type="nucleotide sequence ID" value="NZ_BMKC01000001.1"/>
</dbReference>
<comment type="caution">
    <text evidence="4">The sequence shown here is derived from an EMBL/GenBank/DDBJ whole genome shotgun (WGS) entry which is preliminary data.</text>
</comment>
<sequence length="160" mass="17231">MKTRMLVVAAVAATSLAACATQPRAPAYGYERGYNQSYDRGYSQQRCYNCGRIERIEQVYGARRNSRAGAVLGGLVGAVAAREIPTHGSEGKENTATVAGAVAGAVAGNAIENKMNEETFDIHVRMDDGRLVVLNRNRLGNGIREGAYVRVDGNNLELLR</sequence>
<feature type="signal peptide" evidence="3">
    <location>
        <begin position="1"/>
        <end position="20"/>
    </location>
</feature>
<organism evidence="4 5">
    <name type="scientific">Arenimonas soli</name>
    <dbReference type="NCBI Taxonomy" id="2269504"/>
    <lineage>
        <taxon>Bacteria</taxon>
        <taxon>Pseudomonadati</taxon>
        <taxon>Pseudomonadota</taxon>
        <taxon>Gammaproteobacteria</taxon>
        <taxon>Lysobacterales</taxon>
        <taxon>Lysobacteraceae</taxon>
        <taxon>Arenimonas</taxon>
    </lineage>
</organism>
<evidence type="ECO:0000313" key="4">
    <source>
        <dbReference type="EMBL" id="GGA74276.1"/>
    </source>
</evidence>
<gene>
    <name evidence="4" type="primary">pcp</name>
    <name evidence="4" type="ORF">GCM10011521_10550</name>
</gene>
<proteinExistence type="predicted"/>
<evidence type="ECO:0000256" key="2">
    <source>
        <dbReference type="ARBA" id="ARBA00023136"/>
    </source>
</evidence>
<evidence type="ECO:0008006" key="6">
    <source>
        <dbReference type="Google" id="ProtNLM"/>
    </source>
</evidence>
<dbReference type="Proteomes" id="UP000623419">
    <property type="component" value="Unassembled WGS sequence"/>
</dbReference>
<keyword evidence="5" id="KW-1185">Reference proteome</keyword>
<protein>
    <recommendedName>
        <fullName evidence="6">Glycine zipper 2TM domain-containing protein</fullName>
    </recommendedName>
</protein>
<keyword evidence="2" id="KW-0472">Membrane</keyword>
<evidence type="ECO:0000256" key="3">
    <source>
        <dbReference type="SAM" id="SignalP"/>
    </source>
</evidence>
<dbReference type="PANTHER" id="PTHR35603:SF2">
    <property type="entry name" value="OUTER MEMBRANE LIPOPROTEIN"/>
    <property type="match status" value="1"/>
</dbReference>
<comment type="subcellular location">
    <subcellularLocation>
        <location evidence="1">Membrane</location>
    </subcellularLocation>
</comment>
<dbReference type="PANTHER" id="PTHR35603">
    <property type="match status" value="1"/>
</dbReference>
<name>A0ABQ1HFX2_9GAMM</name>
<feature type="chain" id="PRO_5046731592" description="Glycine zipper 2TM domain-containing protein" evidence="3">
    <location>
        <begin position="21"/>
        <end position="160"/>
    </location>
</feature>
<keyword evidence="3" id="KW-0732">Signal</keyword>
<accession>A0ABQ1HFX2</accession>
<dbReference type="InterPro" id="IPR051407">
    <property type="entry name" value="Bact_OM_lipoprot/Surf_antigen"/>
</dbReference>